<dbReference type="PROSITE" id="PS50975">
    <property type="entry name" value="ATP_GRASP"/>
    <property type="match status" value="1"/>
</dbReference>
<dbReference type="GO" id="GO:0005524">
    <property type="term" value="F:ATP binding"/>
    <property type="evidence" value="ECO:0007669"/>
    <property type="project" value="UniProtKB-UniRule"/>
</dbReference>
<dbReference type="Gene3D" id="3.30.470.20">
    <property type="entry name" value="ATP-grasp fold, B domain"/>
    <property type="match status" value="1"/>
</dbReference>
<reference evidence="3 4" key="1">
    <citation type="submission" date="2016-07" db="EMBL/GenBank/DDBJ databases">
        <title>Draft genome of Streptomyces diastatochromogenes.</title>
        <authorList>
            <person name="Podduturi R."/>
            <person name="Lukassen M.B."/>
            <person name="Clausen N."/>
            <person name="Nielsen J.L."/>
            <person name="Jorgensen N.O."/>
        </authorList>
    </citation>
    <scope>NUCLEOTIDE SEQUENCE [LARGE SCALE GENOMIC DNA]</scope>
    <source>
        <strain evidence="3 4">DSM 40608</strain>
    </source>
</reference>
<dbReference type="InterPro" id="IPR011761">
    <property type="entry name" value="ATP-grasp"/>
</dbReference>
<dbReference type="RefSeq" id="WP_094215938.1">
    <property type="nucleotide sequence ID" value="NZ_MCGQ01000008.1"/>
</dbReference>
<dbReference type="SUPFAM" id="SSF56059">
    <property type="entry name" value="Glutathione synthetase ATP-binding domain-like"/>
    <property type="match status" value="1"/>
</dbReference>
<comment type="caution">
    <text evidence="3">The sequence shown here is derived from an EMBL/GenBank/DDBJ whole genome shotgun (WGS) entry which is preliminary data.</text>
</comment>
<accession>A0A233SQ04</accession>
<evidence type="ECO:0000259" key="2">
    <source>
        <dbReference type="PROSITE" id="PS50975"/>
    </source>
</evidence>
<dbReference type="Proteomes" id="UP000215483">
    <property type="component" value="Unassembled WGS sequence"/>
</dbReference>
<proteinExistence type="predicted"/>
<evidence type="ECO:0000256" key="1">
    <source>
        <dbReference type="PROSITE-ProRule" id="PRU00409"/>
    </source>
</evidence>
<keyword evidence="1" id="KW-0547">Nucleotide-binding</keyword>
<dbReference type="Pfam" id="PF02655">
    <property type="entry name" value="ATP-grasp_3"/>
    <property type="match status" value="1"/>
</dbReference>
<feature type="domain" description="ATP-grasp" evidence="2">
    <location>
        <begin position="138"/>
        <end position="333"/>
    </location>
</feature>
<gene>
    <name evidence="3" type="ORF">BEK98_09160</name>
</gene>
<dbReference type="GO" id="GO:0046872">
    <property type="term" value="F:metal ion binding"/>
    <property type="evidence" value="ECO:0007669"/>
    <property type="project" value="InterPro"/>
</dbReference>
<evidence type="ECO:0000313" key="3">
    <source>
        <dbReference type="EMBL" id="OXY97702.1"/>
    </source>
</evidence>
<dbReference type="AlphaFoldDB" id="A0A233SQ04"/>
<organism evidence="3 4">
    <name type="scientific">Streptomyces diastatochromogenes</name>
    <dbReference type="NCBI Taxonomy" id="42236"/>
    <lineage>
        <taxon>Bacteria</taxon>
        <taxon>Bacillati</taxon>
        <taxon>Actinomycetota</taxon>
        <taxon>Actinomycetes</taxon>
        <taxon>Kitasatosporales</taxon>
        <taxon>Streptomycetaceae</taxon>
        <taxon>Streptomyces</taxon>
    </lineage>
</organism>
<dbReference type="OrthoDB" id="3321351at2"/>
<dbReference type="EMBL" id="MCGQ01000008">
    <property type="protein sequence ID" value="OXY97702.1"/>
    <property type="molecule type" value="Genomic_DNA"/>
</dbReference>
<dbReference type="InterPro" id="IPR003806">
    <property type="entry name" value="ATP-grasp_PylC-type"/>
</dbReference>
<keyword evidence="1" id="KW-0067">ATP-binding</keyword>
<sequence length="456" mass="49614">MIASLDDVERLLRPARFLGTAPRPLYLLPLLRTGCLAGLLTPEGADTGWTDRFTADMYTLEERTRCRTDTLSGRDLDALMDHLPHLVGNRWRGREFALAAYGTYRPHWRQAIEATGARLLVPDVQHAWEALKDKAAMRDWFRQQGVPTPDDLVVGGVDGIDYPALRRRFGDRFVVQKPLSAGGNGTYLVTDESTAAGLPSRERWLVSEYVGDTTLACYGFVAHDGTAATLRAALQLAGIEEAGSGFGAYSGSDFGAPALLPPAVLARTNDAMERIGRGLTGLGYRGIFGADFAVRADSVVALEVNCRVLGSTWLLGEIELRDGQVPTLVRHVAERHGHQTLGKPGQDPADGVQLTVRHTAAEACYVPSAPAPGVYVLQDDQLVFRRPGYGLLECGPDECVLVNLAREGTVLHPRGILGRLVARRPLSAPDGRSLNADGRRLVQALRRLYSFGEERS</sequence>
<name>A0A233SQ04_STRDA</name>
<keyword evidence="4" id="KW-1185">Reference proteome</keyword>
<protein>
    <recommendedName>
        <fullName evidence="2">ATP-grasp domain-containing protein</fullName>
    </recommendedName>
</protein>
<evidence type="ECO:0000313" key="4">
    <source>
        <dbReference type="Proteomes" id="UP000215483"/>
    </source>
</evidence>